<gene>
    <name evidence="1" type="ORF">IE53DRAFT_410582</name>
</gene>
<dbReference type="EMBL" id="KZ819890">
    <property type="protein sequence ID" value="PWN50875.1"/>
    <property type="molecule type" value="Genomic_DNA"/>
</dbReference>
<accession>A0ACD0NYF1</accession>
<proteinExistence type="predicted"/>
<protein>
    <submittedName>
        <fullName evidence="1">FMN-linked oxidoreductase</fullName>
    </submittedName>
</protein>
<name>A0ACD0NYF1_9BASI</name>
<evidence type="ECO:0000313" key="1">
    <source>
        <dbReference type="EMBL" id="PWN50875.1"/>
    </source>
</evidence>
<reference evidence="1 2" key="1">
    <citation type="journal article" date="2018" name="Mol. Biol. Evol.">
        <title>Broad Genomic Sampling Reveals a Smut Pathogenic Ancestry of the Fungal Clade Ustilaginomycotina.</title>
        <authorList>
            <person name="Kijpornyongpan T."/>
            <person name="Mondo S.J."/>
            <person name="Barry K."/>
            <person name="Sandor L."/>
            <person name="Lee J."/>
            <person name="Lipzen A."/>
            <person name="Pangilinan J."/>
            <person name="LaButti K."/>
            <person name="Hainaut M."/>
            <person name="Henrissat B."/>
            <person name="Grigoriev I.V."/>
            <person name="Spatafora J.W."/>
            <person name="Aime M.C."/>
        </authorList>
    </citation>
    <scope>NUCLEOTIDE SEQUENCE [LARGE SCALE GENOMIC DNA]</scope>
    <source>
        <strain evidence="1 2">SA 807</strain>
    </source>
</reference>
<organism evidence="1 2">
    <name type="scientific">Violaceomyces palustris</name>
    <dbReference type="NCBI Taxonomy" id="1673888"/>
    <lineage>
        <taxon>Eukaryota</taxon>
        <taxon>Fungi</taxon>
        <taxon>Dikarya</taxon>
        <taxon>Basidiomycota</taxon>
        <taxon>Ustilaginomycotina</taxon>
        <taxon>Ustilaginomycetes</taxon>
        <taxon>Violaceomycetales</taxon>
        <taxon>Violaceomycetaceae</taxon>
        <taxon>Violaceomyces</taxon>
    </lineage>
</organism>
<keyword evidence="2" id="KW-1185">Reference proteome</keyword>
<evidence type="ECO:0000313" key="2">
    <source>
        <dbReference type="Proteomes" id="UP000245626"/>
    </source>
</evidence>
<dbReference type="Proteomes" id="UP000245626">
    <property type="component" value="Unassembled WGS sequence"/>
</dbReference>
<sequence length="494" mass="54042">MTIALTPSLQHQDLSGASRIGQGGQQVRTGHCKSVSEEVEVWEADLEQAERDGEEEEAISLPPHQLLDAFPGLNVCAPMVRYSKLAFRALVARYDTHITTTPMILAREFSRNQTARDSDFTTNEVERGTYRLVPHQFQTEKERRLAEGLLQGSEGSEERQWSEKAPPQCGDDPAHGEHPDDGTDAEREKAATSRRLERKRVKVRGALVCQFASKDGITLADAAELVANSVDAVDLNCGCPQTWAYTEEIGSYLLRKPEIVRDMVRSVKARLGESYCVSVKIRVDSDLRLTDQLVRTALHAGASLLTIHGRTRHQASSHPVNLDAIKFAVDAANACGLRTAWGSSGGGASAFADGGSGGYVPCVANGDVWSLDEAIEWRSRTGTRGAMSARGLLANPALFAGYEKTPPEAVALFTQLATSWGMVSALSHRHLAYMLESSFTRRSDQIYFNSLGSMASITDYLEEEGYMRGVGGHVKVNQDGFGEVLRGLRITSRW</sequence>